<evidence type="ECO:0000313" key="1">
    <source>
        <dbReference type="EMBL" id="ACD95278.1"/>
    </source>
</evidence>
<organism evidence="1 2">
    <name type="scientific">Trichlorobacter lovleyi (strain ATCC BAA-1151 / DSM 17278 / SZ)</name>
    <name type="common">Geobacter lovleyi</name>
    <dbReference type="NCBI Taxonomy" id="398767"/>
    <lineage>
        <taxon>Bacteria</taxon>
        <taxon>Pseudomonadati</taxon>
        <taxon>Thermodesulfobacteriota</taxon>
        <taxon>Desulfuromonadia</taxon>
        <taxon>Geobacterales</taxon>
        <taxon>Geobacteraceae</taxon>
        <taxon>Trichlorobacter</taxon>
    </lineage>
</organism>
<proteinExistence type="predicted"/>
<evidence type="ECO:0000313" key="2">
    <source>
        <dbReference type="Proteomes" id="UP000002420"/>
    </source>
</evidence>
<dbReference type="KEGG" id="glo:Glov_1562"/>
<keyword evidence="2" id="KW-1185">Reference proteome</keyword>
<dbReference type="RefSeq" id="WP_012469620.1">
    <property type="nucleotide sequence ID" value="NC_010814.1"/>
</dbReference>
<reference evidence="1 2" key="1">
    <citation type="submission" date="2008-05" db="EMBL/GenBank/DDBJ databases">
        <title>Complete sequence of chromosome of Geobacter lovleyi SZ.</title>
        <authorList>
            <consortium name="US DOE Joint Genome Institute"/>
            <person name="Lucas S."/>
            <person name="Copeland A."/>
            <person name="Lapidus A."/>
            <person name="Glavina del Rio T."/>
            <person name="Dalin E."/>
            <person name="Tice H."/>
            <person name="Bruce D."/>
            <person name="Goodwin L."/>
            <person name="Pitluck S."/>
            <person name="Chertkov O."/>
            <person name="Meincke L."/>
            <person name="Brettin T."/>
            <person name="Detter J.C."/>
            <person name="Han C."/>
            <person name="Tapia R."/>
            <person name="Kuske C.R."/>
            <person name="Schmutz J."/>
            <person name="Larimer F."/>
            <person name="Land M."/>
            <person name="Hauser L."/>
            <person name="Kyrpides N."/>
            <person name="Mikhailova N."/>
            <person name="Sung Y."/>
            <person name="Fletcher K.E."/>
            <person name="Ritalahti K.M."/>
            <person name="Loeffler F.E."/>
            <person name="Richardson P."/>
        </authorList>
    </citation>
    <scope>NUCLEOTIDE SEQUENCE [LARGE SCALE GENOMIC DNA]</scope>
    <source>
        <strain evidence="2">ATCC BAA-1151 / DSM 17278 / SZ</strain>
    </source>
</reference>
<gene>
    <name evidence="1" type="ordered locus">Glov_1562</name>
</gene>
<name>B3E9K2_TRIL1</name>
<dbReference type="STRING" id="398767.Glov_1562"/>
<dbReference type="OrthoDB" id="5397862at2"/>
<dbReference type="EMBL" id="CP001089">
    <property type="protein sequence ID" value="ACD95278.1"/>
    <property type="molecule type" value="Genomic_DNA"/>
</dbReference>
<sequence>MHTMPVSALDLKLARVCELCPVCRHARKQQQGLAFRLVKGIEQDICPFCRAYERVHGRKAHQQKQ</sequence>
<protein>
    <submittedName>
        <fullName evidence="1">Uncharacterized protein</fullName>
    </submittedName>
</protein>
<dbReference type="Proteomes" id="UP000002420">
    <property type="component" value="Chromosome"/>
</dbReference>
<dbReference type="HOGENOM" id="CLU_2806347_0_0_7"/>
<dbReference type="AlphaFoldDB" id="B3E9K2"/>
<accession>B3E9K2</accession>